<keyword evidence="1" id="KW-0378">Hydrolase</keyword>
<sequence length="181" mass="20409">MFKGSMRLAVDKWGRVEVTEPASFIVKDDNNLSLLKLSLFLLKPLLFFANVFSLMGLTRYKGFQEGHKRILVTTDLVGRGIDIERVNIVINYDMLDSADTYLHREYNAKLSDFGLAKARPQGDKTHVSTRVVGTYGYAAPEYVMTDTPHEDGGQGEDDGHEEELGRDEDDNDEGDEEKSRT</sequence>
<comment type="caution">
    <text evidence="1">The sequence shown here is derived from an EMBL/GenBank/DDBJ whole genome shotgun (WGS) entry which is preliminary data.</text>
</comment>
<dbReference type="Proteomes" id="UP001060215">
    <property type="component" value="Chromosome 10"/>
</dbReference>
<organism evidence="1 2">
    <name type="scientific">Camellia lanceoleosa</name>
    <dbReference type="NCBI Taxonomy" id="1840588"/>
    <lineage>
        <taxon>Eukaryota</taxon>
        <taxon>Viridiplantae</taxon>
        <taxon>Streptophyta</taxon>
        <taxon>Embryophyta</taxon>
        <taxon>Tracheophyta</taxon>
        <taxon>Spermatophyta</taxon>
        <taxon>Magnoliopsida</taxon>
        <taxon>eudicotyledons</taxon>
        <taxon>Gunneridae</taxon>
        <taxon>Pentapetalae</taxon>
        <taxon>asterids</taxon>
        <taxon>Ericales</taxon>
        <taxon>Theaceae</taxon>
        <taxon>Camellia</taxon>
    </lineage>
</organism>
<accession>A0ACC0G988</accession>
<name>A0ACC0G988_9ERIC</name>
<dbReference type="EMBL" id="CM045767">
    <property type="protein sequence ID" value="KAI7996760.1"/>
    <property type="molecule type" value="Genomic_DNA"/>
</dbReference>
<reference evidence="1 2" key="1">
    <citation type="journal article" date="2022" name="Plant J.">
        <title>Chromosome-level genome of Camellia lanceoleosa provides a valuable resource for understanding genome evolution and self-incompatibility.</title>
        <authorList>
            <person name="Gong W."/>
            <person name="Xiao S."/>
            <person name="Wang L."/>
            <person name="Liao Z."/>
            <person name="Chang Y."/>
            <person name="Mo W."/>
            <person name="Hu G."/>
            <person name="Li W."/>
            <person name="Zhao G."/>
            <person name="Zhu H."/>
            <person name="Hu X."/>
            <person name="Ji K."/>
            <person name="Xiang X."/>
            <person name="Song Q."/>
            <person name="Yuan D."/>
            <person name="Jin S."/>
            <person name="Zhang L."/>
        </authorList>
    </citation>
    <scope>NUCLEOTIDE SEQUENCE [LARGE SCALE GENOMIC DNA]</scope>
    <source>
        <strain evidence="1">SQ_2022a</strain>
    </source>
</reference>
<evidence type="ECO:0000313" key="1">
    <source>
        <dbReference type="EMBL" id="KAI7996760.1"/>
    </source>
</evidence>
<keyword evidence="1" id="KW-0067">ATP-binding</keyword>
<gene>
    <name evidence="1" type="ORF">LOK49_LG10G00452</name>
</gene>
<keyword evidence="2" id="KW-1185">Reference proteome</keyword>
<evidence type="ECO:0000313" key="2">
    <source>
        <dbReference type="Proteomes" id="UP001060215"/>
    </source>
</evidence>
<keyword evidence="1" id="KW-0547">Nucleotide-binding</keyword>
<keyword evidence="1" id="KW-0347">Helicase</keyword>
<proteinExistence type="predicted"/>
<protein>
    <submittedName>
        <fullName evidence="1">DEAD-box ATP-dependent RNA helicase 56</fullName>
    </submittedName>
</protein>